<proteinExistence type="predicted"/>
<evidence type="ECO:0000313" key="2">
    <source>
        <dbReference type="Proteomes" id="UP000005959"/>
    </source>
</evidence>
<dbReference type="AlphaFoldDB" id="G9Y5K0"/>
<evidence type="ECO:0000313" key="1">
    <source>
        <dbReference type="EMBL" id="EHM43568.1"/>
    </source>
</evidence>
<accession>G9Y5K0</accession>
<protein>
    <submittedName>
        <fullName evidence="1">Uncharacterized protein</fullName>
    </submittedName>
</protein>
<comment type="caution">
    <text evidence="1">The sequence shown here is derived from an EMBL/GenBank/DDBJ whole genome shotgun (WGS) entry which is preliminary data.</text>
</comment>
<dbReference type="HOGENOM" id="CLU_3200468_0_0_6"/>
<name>G9Y5K0_HAFAL</name>
<reference evidence="1 2" key="1">
    <citation type="submission" date="2011-08" db="EMBL/GenBank/DDBJ databases">
        <authorList>
            <person name="Weinstock G."/>
            <person name="Sodergren E."/>
            <person name="Clifton S."/>
            <person name="Fulton L."/>
            <person name="Fulton B."/>
            <person name="Courtney L."/>
            <person name="Fronick C."/>
            <person name="Harrison M."/>
            <person name="Strong C."/>
            <person name="Farmer C."/>
            <person name="Delahaunty K."/>
            <person name="Markovic C."/>
            <person name="Hall O."/>
            <person name="Minx P."/>
            <person name="Tomlinson C."/>
            <person name="Mitreva M."/>
            <person name="Hou S."/>
            <person name="Chen J."/>
            <person name="Wollam A."/>
            <person name="Pepin K.H."/>
            <person name="Johnson M."/>
            <person name="Bhonagiri V."/>
            <person name="Zhang X."/>
            <person name="Suruliraj S."/>
            <person name="Warren W."/>
            <person name="Chinwalla A."/>
            <person name="Mardis E.R."/>
            <person name="Wilson R.K."/>
        </authorList>
    </citation>
    <scope>NUCLEOTIDE SEQUENCE [LARGE SCALE GENOMIC DNA]</scope>
    <source>
        <strain evidence="1 2">ATCC 51873</strain>
    </source>
</reference>
<dbReference type="Proteomes" id="UP000005959">
    <property type="component" value="Unassembled WGS sequence"/>
</dbReference>
<organism evidence="1 2">
    <name type="scientific">Hafnia alvei ATCC 51873</name>
    <dbReference type="NCBI Taxonomy" id="1002364"/>
    <lineage>
        <taxon>Bacteria</taxon>
        <taxon>Pseudomonadati</taxon>
        <taxon>Pseudomonadota</taxon>
        <taxon>Gammaproteobacteria</taxon>
        <taxon>Enterobacterales</taxon>
        <taxon>Hafniaceae</taxon>
        <taxon>Hafnia</taxon>
    </lineage>
</organism>
<dbReference type="EMBL" id="AGCI01000038">
    <property type="protein sequence ID" value="EHM43568.1"/>
    <property type="molecule type" value="Genomic_DNA"/>
</dbReference>
<sequence>MHLLYEFVVNIVYLKYLTKISLVLPVDWILPFYHSATGQLNRIKW</sequence>
<gene>
    <name evidence="1" type="ORF">HMPREF0454_01809</name>
</gene>